<sequence length="101" mass="12261">FQILDALSILEHFPEKIEEMLEIIFSYRNYTIHNGFEGIIKERNKFKGKVESNNWNNYFFWTTTDGKPHMISMKKEFVNECFTFCKFVKDGFDKEKRIFEL</sequence>
<dbReference type="EMBL" id="BARS01016241">
    <property type="protein sequence ID" value="GAF98809.1"/>
    <property type="molecule type" value="Genomic_DNA"/>
</dbReference>
<evidence type="ECO:0000313" key="1">
    <source>
        <dbReference type="EMBL" id="GAF98809.1"/>
    </source>
</evidence>
<reference evidence="1" key="1">
    <citation type="journal article" date="2014" name="Front. Microbiol.">
        <title>High frequency of phylogenetically diverse reductive dehalogenase-homologous genes in deep subseafloor sedimentary metagenomes.</title>
        <authorList>
            <person name="Kawai M."/>
            <person name="Futagami T."/>
            <person name="Toyoda A."/>
            <person name="Takaki Y."/>
            <person name="Nishi S."/>
            <person name="Hori S."/>
            <person name="Arai W."/>
            <person name="Tsubouchi T."/>
            <person name="Morono Y."/>
            <person name="Uchiyama I."/>
            <person name="Ito T."/>
            <person name="Fujiyama A."/>
            <person name="Inagaki F."/>
            <person name="Takami H."/>
        </authorList>
    </citation>
    <scope>NUCLEOTIDE SEQUENCE</scope>
    <source>
        <strain evidence="1">Expedition CK06-06</strain>
    </source>
</reference>
<proteinExistence type="predicted"/>
<dbReference type="AlphaFoldDB" id="X0TZX1"/>
<gene>
    <name evidence="1" type="ORF">S01H1_26760</name>
</gene>
<comment type="caution">
    <text evidence="1">The sequence shown here is derived from an EMBL/GenBank/DDBJ whole genome shotgun (WGS) entry which is preliminary data.</text>
</comment>
<organism evidence="1">
    <name type="scientific">marine sediment metagenome</name>
    <dbReference type="NCBI Taxonomy" id="412755"/>
    <lineage>
        <taxon>unclassified sequences</taxon>
        <taxon>metagenomes</taxon>
        <taxon>ecological metagenomes</taxon>
    </lineage>
</organism>
<protein>
    <submittedName>
        <fullName evidence="1">Uncharacterized protein</fullName>
    </submittedName>
</protein>
<accession>X0TZX1</accession>
<name>X0TZX1_9ZZZZ</name>
<feature type="non-terminal residue" evidence="1">
    <location>
        <position position="1"/>
    </location>
</feature>